<keyword evidence="4" id="KW-0812">Transmembrane</keyword>
<evidence type="ECO:0000259" key="5">
    <source>
        <dbReference type="Pfam" id="PF00326"/>
    </source>
</evidence>
<dbReference type="InterPro" id="IPR050278">
    <property type="entry name" value="Serine_Prot_S9B/DPPIV"/>
</dbReference>
<accession>A0A8M1NHZ0</accession>
<organism evidence="7 8">
    <name type="scientific">Danio rerio</name>
    <name type="common">Zebrafish</name>
    <name type="synonym">Brachydanio rerio</name>
    <dbReference type="NCBI Taxonomy" id="7955"/>
    <lineage>
        <taxon>Eukaryota</taxon>
        <taxon>Metazoa</taxon>
        <taxon>Chordata</taxon>
        <taxon>Craniata</taxon>
        <taxon>Vertebrata</taxon>
        <taxon>Euteleostomi</taxon>
        <taxon>Actinopterygii</taxon>
        <taxon>Neopterygii</taxon>
        <taxon>Teleostei</taxon>
        <taxon>Ostariophysi</taxon>
        <taxon>Cypriniformes</taxon>
        <taxon>Danionidae</taxon>
        <taxon>Danioninae</taxon>
        <taxon>Danio</taxon>
    </lineage>
</organism>
<dbReference type="SUPFAM" id="SSF82171">
    <property type="entry name" value="DPP6 N-terminal domain-like"/>
    <property type="match status" value="1"/>
</dbReference>
<dbReference type="Pfam" id="PF00930">
    <property type="entry name" value="DPPIV_N"/>
    <property type="match status" value="1"/>
</dbReference>
<evidence type="ECO:0000256" key="3">
    <source>
        <dbReference type="SAM" id="MobiDB-lite"/>
    </source>
</evidence>
<dbReference type="OrthoDB" id="16520at2759"/>
<reference evidence="8" key="1">
    <citation type="submission" date="2025-08" db="UniProtKB">
        <authorList>
            <consortium name="RefSeq"/>
        </authorList>
    </citation>
    <scope>IDENTIFICATION</scope>
    <source>
        <strain evidence="8">Tuebingen</strain>
    </source>
</reference>
<dbReference type="GO" id="GO:0005886">
    <property type="term" value="C:plasma membrane"/>
    <property type="evidence" value="ECO:0000318"/>
    <property type="project" value="GO_Central"/>
</dbReference>
<evidence type="ECO:0000256" key="4">
    <source>
        <dbReference type="SAM" id="Phobius"/>
    </source>
</evidence>
<keyword evidence="4" id="KW-0472">Membrane</keyword>
<dbReference type="Gene3D" id="3.40.50.1820">
    <property type="entry name" value="alpha/beta hydrolase"/>
    <property type="match status" value="1"/>
</dbReference>
<comment type="subcellular location">
    <subcellularLocation>
        <location evidence="1">Cell membrane</location>
        <topology evidence="1">Single-pass type II membrane protein</topology>
    </subcellularLocation>
</comment>
<dbReference type="GO" id="GO:1901379">
    <property type="term" value="P:regulation of potassium ion transmembrane transport"/>
    <property type="evidence" value="ECO:0000318"/>
    <property type="project" value="GO_Central"/>
</dbReference>
<gene>
    <name evidence="9" type="primary">dpp6b</name>
    <name evidence="8" type="synonym">dpp6</name>
</gene>
<evidence type="ECO:0000256" key="2">
    <source>
        <dbReference type="ARBA" id="ARBA00023180"/>
    </source>
</evidence>
<dbReference type="KEGG" id="dre:566832"/>
<feature type="domain" description="Peptidase S9 prolyl oligopeptidase catalytic" evidence="5">
    <location>
        <begin position="643"/>
        <end position="850"/>
    </location>
</feature>
<evidence type="ECO:0000313" key="8">
    <source>
        <dbReference type="RefSeq" id="NP_001108594.1"/>
    </source>
</evidence>
<dbReference type="InterPro" id="IPR029058">
    <property type="entry name" value="AB_hydrolase_fold"/>
</dbReference>
<dbReference type="InterPro" id="IPR002469">
    <property type="entry name" value="Peptidase_S9B_N"/>
</dbReference>
<dbReference type="GeneID" id="566832"/>
<dbReference type="GO" id="GO:0008236">
    <property type="term" value="F:serine-type peptidase activity"/>
    <property type="evidence" value="ECO:0007669"/>
    <property type="project" value="InterPro"/>
</dbReference>
<proteinExistence type="predicted"/>
<name>A0A8M1NHZ0_DANRE</name>
<dbReference type="Proteomes" id="UP000000437">
    <property type="component" value="Chromosome 2"/>
</dbReference>
<keyword evidence="7" id="KW-1185">Reference proteome</keyword>
<dbReference type="AlphaFoldDB" id="A0A8M1NHZ0"/>
<evidence type="ECO:0000313" key="7">
    <source>
        <dbReference type="Proteomes" id="UP000000437"/>
    </source>
</evidence>
<dbReference type="GO" id="GO:0006508">
    <property type="term" value="P:proteolysis"/>
    <property type="evidence" value="ECO:0007669"/>
    <property type="project" value="InterPro"/>
</dbReference>
<dbReference type="PANTHER" id="PTHR11731">
    <property type="entry name" value="PROTEASE FAMILY S9B,C DIPEPTIDYL-PEPTIDASE IV-RELATED"/>
    <property type="match status" value="1"/>
</dbReference>
<dbReference type="ZFIN" id="ZDB-GENE-070705-88">
    <property type="gene designation" value="dpp6b"/>
</dbReference>
<protein>
    <submittedName>
        <fullName evidence="8">Dipeptidyl-peptidase 6</fullName>
    </submittedName>
</protein>
<evidence type="ECO:0000313" key="9">
    <source>
        <dbReference type="ZFIN" id="ZDB-GENE-070705-88"/>
    </source>
</evidence>
<keyword evidence="2" id="KW-0325">Glycoprotein</keyword>
<dbReference type="PANTHER" id="PTHR11731:SF201">
    <property type="entry name" value="DIPEPTIDYL AMINOPEPTIDASE-LIKE PROTEIN 6 ISOFORM X1-RELATED"/>
    <property type="match status" value="1"/>
</dbReference>
<dbReference type="FunFam" id="3.40.50.1820:FF:000003">
    <property type="entry name" value="Dipeptidyl peptidase 4"/>
    <property type="match status" value="1"/>
</dbReference>
<dbReference type="SUPFAM" id="SSF53474">
    <property type="entry name" value="alpha/beta-Hydrolases"/>
    <property type="match status" value="1"/>
</dbReference>
<dbReference type="Gene3D" id="2.140.10.30">
    <property type="entry name" value="Dipeptidylpeptidase IV, N-terminal domain"/>
    <property type="match status" value="1"/>
</dbReference>
<dbReference type="Pfam" id="PF00326">
    <property type="entry name" value="Peptidase_S9"/>
    <property type="match status" value="1"/>
</dbReference>
<dbReference type="RefSeq" id="NP_001108594.1">
    <property type="nucleotide sequence ID" value="NM_001115122.1"/>
</dbReference>
<evidence type="ECO:0000256" key="1">
    <source>
        <dbReference type="ARBA" id="ARBA00004401"/>
    </source>
</evidence>
<feature type="region of interest" description="Disordered" evidence="3">
    <location>
        <begin position="12"/>
        <end position="86"/>
    </location>
</feature>
<dbReference type="InterPro" id="IPR001375">
    <property type="entry name" value="Peptidase_S9_cat"/>
</dbReference>
<evidence type="ECO:0000259" key="6">
    <source>
        <dbReference type="Pfam" id="PF00930"/>
    </source>
</evidence>
<feature type="compositionally biased region" description="Gly residues" evidence="3">
    <location>
        <begin position="58"/>
        <end position="67"/>
    </location>
</feature>
<sequence>MASLYQRFSGKINTNKSFPHPPEASHLLGGQVPEEENKSGKSPHHPSCRPPLPRHRGGGGAGSGGRGSLQKQARMDADNEGELVGGSAPQRNWKGIAIALLVILVICSLIVTSVILLTPVEDTSLASKQKVTIEDIFSGKLQAHNPQATWLSDTELLYHDHDGNVKMLNIQTNYNKTLVENKTFETYRPTQYQVSPDLKYVLLAYNIMPIYQYSFMAYYIICSLDSPERVELTPNEVQSTALQYAGWGPKGQQLIFIFENNIYYKAQVNSPSIRLVSTGSLGVIFNGLADWLYEEEIFQNHIAHWWSPDGLRLAYATINDTLVPKMEIPMFTSVLYPNGQEYRYPKAGEENPEIYLSVVSLNGPLHTVRMKKPEDPRIRKDYYITMVKWATSTKLAVNWLNRAQNSSILTLCEATTGICTKKHEDESDSWLHRQNEPPLFSKDGYRFFFTRAVPQGGRGKFFHISMSTSQPNSSTDTLQSLTSGDWDVTQILAYNEDTRIVYFLSTEDGASRRQLYSANTTGSFNRRCLSCNFRCGYVSGSFSPDANYFFLNCKGPGVPHSAVYSTRYGQYEKILDVETNELLNVTVNNTQMPIVEYRNVNIDDYVLSMQILKPAVFVATSHYPLLLLVDGTPGGQMVTEQFQVDWSTVLVSSFNTIVVRLDGRGSGFQGTNLLHRVKKKLGEFEERDHLEALRIMSQMTYIDNSRIGVYGKAYGGYLASRLLHLDESPNLSKIKIKCGTAVSPITDFSIYASAFSERYLGLPQINKREYEMARLTDRMEQLRDKKLMIIHPTADEKVHFQHTAKFINHLINEKANYTLQIYPDEGHFLNSKDSQQHLSQSLVNFFVECFTPPEIIQSEEKQDNEDDG</sequence>
<feature type="transmembrane region" description="Helical" evidence="4">
    <location>
        <begin position="96"/>
        <end position="117"/>
    </location>
</feature>
<dbReference type="CTD" id="566832"/>
<feature type="compositionally biased region" description="Basic residues" evidence="3">
    <location>
        <begin position="41"/>
        <end position="57"/>
    </location>
</feature>
<dbReference type="GO" id="GO:0015459">
    <property type="term" value="F:potassium channel regulator activity"/>
    <property type="evidence" value="ECO:0000318"/>
    <property type="project" value="GO_Central"/>
</dbReference>
<feature type="domain" description="Dipeptidylpeptidase IV N-terminal" evidence="6">
    <location>
        <begin position="195"/>
        <end position="559"/>
    </location>
</feature>
<keyword evidence="4" id="KW-1133">Transmembrane helix</keyword>
<dbReference type="AGR" id="ZFIN:ZDB-GENE-070705-88"/>
<dbReference type="GO" id="GO:0008076">
    <property type="term" value="C:voltage-gated potassium channel complex"/>
    <property type="evidence" value="ECO:0000318"/>
    <property type="project" value="GO_Central"/>
</dbReference>